<keyword evidence="1" id="KW-0472">Membrane</keyword>
<name>A0A5R9BZ93_9LACO</name>
<dbReference type="Proteomes" id="UP000305541">
    <property type="component" value="Unassembled WGS sequence"/>
</dbReference>
<keyword evidence="1" id="KW-0812">Transmembrane</keyword>
<feature type="transmembrane region" description="Helical" evidence="1">
    <location>
        <begin position="43"/>
        <end position="62"/>
    </location>
</feature>
<organism evidence="2 3">
    <name type="scientific">Pediococcus stilesii</name>
    <dbReference type="NCBI Taxonomy" id="331679"/>
    <lineage>
        <taxon>Bacteria</taxon>
        <taxon>Bacillati</taxon>
        <taxon>Bacillota</taxon>
        <taxon>Bacilli</taxon>
        <taxon>Lactobacillales</taxon>
        <taxon>Lactobacillaceae</taxon>
        <taxon>Pediococcus</taxon>
    </lineage>
</organism>
<protein>
    <submittedName>
        <fullName evidence="2">Uncharacterized protein</fullName>
    </submittedName>
</protein>
<evidence type="ECO:0000256" key="1">
    <source>
        <dbReference type="SAM" id="Phobius"/>
    </source>
</evidence>
<sequence>MIIQLLMSIFAIIVVYIGYYLFQHRGVDFMMFKPSTTPLLSKSLNFIGKLLMGIGIIILLLGLTGNTFAILVGLILGIFSTTGTLLFLLKFL</sequence>
<proteinExistence type="predicted"/>
<gene>
    <name evidence="2" type="ORF">FEZ51_01560</name>
</gene>
<reference evidence="2 3" key="1">
    <citation type="submission" date="2019-05" db="EMBL/GenBank/DDBJ databases">
        <title>The metagenome of a microbial culture collection derived from dairy environment covers the genomic content of the human microbiome.</title>
        <authorList>
            <person name="Roder T."/>
            <person name="Wuthrich D."/>
            <person name="Sattari Z."/>
            <person name="Von Ah U."/>
            <person name="Bar C."/>
            <person name="Ronchi F."/>
            <person name="Macpherson A.J."/>
            <person name="Ganal-Vonarburg S.C."/>
            <person name="Bruggmann R."/>
            <person name="Vergeres G."/>
        </authorList>
    </citation>
    <scope>NUCLEOTIDE SEQUENCE [LARGE SCALE GENOMIC DNA]</scope>
    <source>
        <strain evidence="2 3">FAM 18815</strain>
    </source>
</reference>
<keyword evidence="1" id="KW-1133">Transmembrane helix</keyword>
<feature type="transmembrane region" description="Helical" evidence="1">
    <location>
        <begin position="68"/>
        <end position="89"/>
    </location>
</feature>
<feature type="transmembrane region" description="Helical" evidence="1">
    <location>
        <begin position="6"/>
        <end position="22"/>
    </location>
</feature>
<accession>A0A5R9BZ93</accession>
<dbReference type="RefSeq" id="WP_138473737.1">
    <property type="nucleotide sequence ID" value="NZ_VBTH01000002.1"/>
</dbReference>
<evidence type="ECO:0000313" key="2">
    <source>
        <dbReference type="EMBL" id="TLQ05371.1"/>
    </source>
</evidence>
<dbReference type="OrthoDB" id="2315025at2"/>
<dbReference type="EMBL" id="VBTH01000002">
    <property type="protein sequence ID" value="TLQ05371.1"/>
    <property type="molecule type" value="Genomic_DNA"/>
</dbReference>
<dbReference type="AlphaFoldDB" id="A0A5R9BZ93"/>
<evidence type="ECO:0000313" key="3">
    <source>
        <dbReference type="Proteomes" id="UP000305541"/>
    </source>
</evidence>
<comment type="caution">
    <text evidence="2">The sequence shown here is derived from an EMBL/GenBank/DDBJ whole genome shotgun (WGS) entry which is preliminary data.</text>
</comment>